<reference evidence="1 2" key="1">
    <citation type="journal article" date="2019" name="Nat. Med.">
        <title>A library of human gut bacterial isolates paired with longitudinal multiomics data enables mechanistic microbiome research.</title>
        <authorList>
            <person name="Poyet M."/>
            <person name="Groussin M."/>
            <person name="Gibbons S.M."/>
            <person name="Avila-Pacheco J."/>
            <person name="Jiang X."/>
            <person name="Kearney S.M."/>
            <person name="Perrotta A.R."/>
            <person name="Berdy B."/>
            <person name="Zhao S."/>
            <person name="Lieberman T.D."/>
            <person name="Swanson P.K."/>
            <person name="Smith M."/>
            <person name="Roesemann S."/>
            <person name="Alexander J.E."/>
            <person name="Rich S.A."/>
            <person name="Livny J."/>
            <person name="Vlamakis H."/>
            <person name="Clish C."/>
            <person name="Bullock K."/>
            <person name="Deik A."/>
            <person name="Scott J."/>
            <person name="Pierce K.A."/>
            <person name="Xavier R.J."/>
            <person name="Alm E.J."/>
        </authorList>
    </citation>
    <scope>NUCLEOTIDE SEQUENCE [LARGE SCALE GENOMIC DNA]</scope>
    <source>
        <strain evidence="1 2">BIOML-A25</strain>
    </source>
</reference>
<dbReference type="AlphaFoldDB" id="A0A7K1HIW9"/>
<proteinExistence type="predicted"/>
<dbReference type="EMBL" id="WNCR01000018">
    <property type="protein sequence ID" value="MTU31090.1"/>
    <property type="molecule type" value="Genomic_DNA"/>
</dbReference>
<sequence>MINKELSKKISFLLIHEILIECLVFPKIEKAYQNEKNFFVLVCFLKLSI</sequence>
<dbReference type="Proteomes" id="UP000437446">
    <property type="component" value="Unassembled WGS sequence"/>
</dbReference>
<name>A0A7K1HIW9_9BACT</name>
<evidence type="ECO:0000313" key="1">
    <source>
        <dbReference type="EMBL" id="MTU31090.1"/>
    </source>
</evidence>
<comment type="caution">
    <text evidence="1">The sequence shown here is derived from an EMBL/GenBank/DDBJ whole genome shotgun (WGS) entry which is preliminary data.</text>
</comment>
<gene>
    <name evidence="1" type="ORF">GMD66_18175</name>
</gene>
<organism evidence="1 2">
    <name type="scientific">Parabacteroides merdae</name>
    <dbReference type="NCBI Taxonomy" id="46503"/>
    <lineage>
        <taxon>Bacteria</taxon>
        <taxon>Pseudomonadati</taxon>
        <taxon>Bacteroidota</taxon>
        <taxon>Bacteroidia</taxon>
        <taxon>Bacteroidales</taxon>
        <taxon>Tannerellaceae</taxon>
        <taxon>Parabacteroides</taxon>
    </lineage>
</organism>
<evidence type="ECO:0000313" key="2">
    <source>
        <dbReference type="Proteomes" id="UP000437446"/>
    </source>
</evidence>
<accession>A0A7K1HIW9</accession>
<protein>
    <submittedName>
        <fullName evidence="1">Uncharacterized protein</fullName>
    </submittedName>
</protein>